<evidence type="ECO:0000256" key="3">
    <source>
        <dbReference type="ARBA" id="ARBA00022833"/>
    </source>
</evidence>
<dbReference type="GO" id="GO:0003677">
    <property type="term" value="F:DNA binding"/>
    <property type="evidence" value="ECO:0007669"/>
    <property type="project" value="UniProtKB-KW"/>
</dbReference>
<dbReference type="InterPro" id="IPR050974">
    <property type="entry name" value="Plant_ZF_CCCH"/>
</dbReference>
<gene>
    <name evidence="7" type="ORF">C2E21_8780</name>
</gene>
<dbReference type="SUPFAM" id="SSF90229">
    <property type="entry name" value="CCCH zinc finger"/>
    <property type="match status" value="1"/>
</dbReference>
<keyword evidence="3 5" id="KW-0862">Zinc</keyword>
<dbReference type="PANTHER" id="PTHR12506:SF50">
    <property type="entry name" value="ZINC FINGER CCCH DOMAIN-CONTAINING PROTEIN 26"/>
    <property type="match status" value="1"/>
</dbReference>
<reference evidence="7 8" key="1">
    <citation type="journal article" date="2018" name="Plant J.">
        <title>Genome sequences of Chlorella sorokiniana UTEX 1602 and Micractinium conductrix SAG 241.80: implications to maltose excretion by a green alga.</title>
        <authorList>
            <person name="Arriola M.B."/>
            <person name="Velmurugan N."/>
            <person name="Zhang Y."/>
            <person name="Plunkett M.H."/>
            <person name="Hondzo H."/>
            <person name="Barney B.M."/>
        </authorList>
    </citation>
    <scope>NUCLEOTIDE SEQUENCE [LARGE SCALE GENOMIC DNA]</scope>
    <source>
        <strain evidence="8">UTEX 1602</strain>
    </source>
</reference>
<dbReference type="GO" id="GO:0016301">
    <property type="term" value="F:kinase activity"/>
    <property type="evidence" value="ECO:0007669"/>
    <property type="project" value="UniProtKB-KW"/>
</dbReference>
<dbReference type="Proteomes" id="UP000239899">
    <property type="component" value="Unassembled WGS sequence"/>
</dbReference>
<dbReference type="OrthoDB" id="411372at2759"/>
<feature type="domain" description="C3H1-type" evidence="6">
    <location>
        <begin position="1"/>
        <end position="19"/>
    </location>
</feature>
<dbReference type="GO" id="GO:0008270">
    <property type="term" value="F:zinc ion binding"/>
    <property type="evidence" value="ECO:0007669"/>
    <property type="project" value="UniProtKB-KW"/>
</dbReference>
<feature type="domain" description="C3H1-type" evidence="6">
    <location>
        <begin position="32"/>
        <end position="59"/>
    </location>
</feature>
<evidence type="ECO:0000259" key="6">
    <source>
        <dbReference type="PROSITE" id="PS50103"/>
    </source>
</evidence>
<evidence type="ECO:0000256" key="1">
    <source>
        <dbReference type="ARBA" id="ARBA00022723"/>
    </source>
</evidence>
<accession>A0A2P6TDJ0</accession>
<dbReference type="AlphaFoldDB" id="A0A2P6TDJ0"/>
<proteinExistence type="predicted"/>
<sequence>MKTGHCRFGGACRFNHPLQYAVQLNRLGLPRRPNQPPCQFYIKTGTCKFGASCKWDHPD</sequence>
<evidence type="ECO:0000313" key="8">
    <source>
        <dbReference type="Proteomes" id="UP000239899"/>
    </source>
</evidence>
<organism evidence="7 8">
    <name type="scientific">Chlorella sorokiniana</name>
    <name type="common">Freshwater green alga</name>
    <dbReference type="NCBI Taxonomy" id="3076"/>
    <lineage>
        <taxon>Eukaryota</taxon>
        <taxon>Viridiplantae</taxon>
        <taxon>Chlorophyta</taxon>
        <taxon>core chlorophytes</taxon>
        <taxon>Trebouxiophyceae</taxon>
        <taxon>Chlorellales</taxon>
        <taxon>Chlorellaceae</taxon>
        <taxon>Chlorella clade</taxon>
        <taxon>Chlorella</taxon>
    </lineage>
</organism>
<keyword evidence="1 5" id="KW-0479">Metal-binding</keyword>
<dbReference type="GO" id="GO:0003729">
    <property type="term" value="F:mRNA binding"/>
    <property type="evidence" value="ECO:0007669"/>
    <property type="project" value="UniProtKB-ARBA"/>
</dbReference>
<keyword evidence="8" id="KW-1185">Reference proteome</keyword>
<dbReference type="SMART" id="SM00356">
    <property type="entry name" value="ZnF_C3H1"/>
    <property type="match status" value="2"/>
</dbReference>
<evidence type="ECO:0000256" key="4">
    <source>
        <dbReference type="ARBA" id="ARBA00023125"/>
    </source>
</evidence>
<keyword evidence="2 5" id="KW-0863">Zinc-finger</keyword>
<dbReference type="PANTHER" id="PTHR12506">
    <property type="entry name" value="PROTEIN PHOSPHATASE RELATED"/>
    <property type="match status" value="1"/>
</dbReference>
<dbReference type="InterPro" id="IPR000571">
    <property type="entry name" value="Znf_CCCH"/>
</dbReference>
<dbReference type="PROSITE" id="PS50103">
    <property type="entry name" value="ZF_C3H1"/>
    <property type="match status" value="2"/>
</dbReference>
<dbReference type="Pfam" id="PF00642">
    <property type="entry name" value="zf-CCCH"/>
    <property type="match status" value="2"/>
</dbReference>
<evidence type="ECO:0000256" key="5">
    <source>
        <dbReference type="PROSITE-ProRule" id="PRU00723"/>
    </source>
</evidence>
<comment type="caution">
    <text evidence="7">The sequence shown here is derived from an EMBL/GenBank/DDBJ whole genome shotgun (WGS) entry which is preliminary data.</text>
</comment>
<evidence type="ECO:0000313" key="7">
    <source>
        <dbReference type="EMBL" id="PRW20697.1"/>
    </source>
</evidence>
<name>A0A2P6TDJ0_CHLSO</name>
<feature type="zinc finger region" description="C3H1-type" evidence="5">
    <location>
        <begin position="1"/>
        <end position="19"/>
    </location>
</feature>
<protein>
    <submittedName>
        <fullName evidence="7">Serine threonine-kinase endoribonuclease IRE1</fullName>
    </submittedName>
</protein>
<dbReference type="Gene3D" id="4.10.1000.10">
    <property type="entry name" value="Zinc finger, CCCH-type"/>
    <property type="match status" value="1"/>
</dbReference>
<dbReference type="STRING" id="3076.A0A2P6TDJ0"/>
<feature type="zinc finger region" description="C3H1-type" evidence="5">
    <location>
        <begin position="32"/>
        <end position="59"/>
    </location>
</feature>
<dbReference type="InterPro" id="IPR036855">
    <property type="entry name" value="Znf_CCCH_sf"/>
</dbReference>
<dbReference type="EMBL" id="LHPG02000022">
    <property type="protein sequence ID" value="PRW20697.1"/>
    <property type="molecule type" value="Genomic_DNA"/>
</dbReference>
<evidence type="ECO:0000256" key="2">
    <source>
        <dbReference type="ARBA" id="ARBA00022771"/>
    </source>
</evidence>
<keyword evidence="4" id="KW-0238">DNA-binding</keyword>